<evidence type="ECO:0000313" key="3">
    <source>
        <dbReference type="EMBL" id="MBJ6371235.1"/>
    </source>
</evidence>
<gene>
    <name evidence="3" type="ORF">JF290_06820</name>
</gene>
<comment type="caution">
    <text evidence="3">The sequence shown here is derived from an EMBL/GenBank/DDBJ whole genome shotgun (WGS) entry which is preliminary data.</text>
</comment>
<dbReference type="Proteomes" id="UP000619079">
    <property type="component" value="Unassembled WGS sequence"/>
</dbReference>
<dbReference type="SUPFAM" id="SSF103481">
    <property type="entry name" value="Multidrug resistance efflux transporter EmrE"/>
    <property type="match status" value="2"/>
</dbReference>
<accession>A0A8J7LVL3</accession>
<feature type="transmembrane region" description="Helical" evidence="1">
    <location>
        <begin position="102"/>
        <end position="120"/>
    </location>
</feature>
<keyword evidence="1" id="KW-0472">Membrane</keyword>
<dbReference type="Pfam" id="PF00892">
    <property type="entry name" value="EamA"/>
    <property type="match status" value="1"/>
</dbReference>
<dbReference type="AlphaFoldDB" id="A0A8J7LVL3"/>
<feature type="domain" description="EamA" evidence="2">
    <location>
        <begin position="11"/>
        <end position="142"/>
    </location>
</feature>
<feature type="transmembrane region" description="Helical" evidence="1">
    <location>
        <begin position="236"/>
        <end position="254"/>
    </location>
</feature>
<keyword evidence="1" id="KW-0812">Transmembrane</keyword>
<dbReference type="RefSeq" id="WP_199024095.1">
    <property type="nucleotide sequence ID" value="NZ_JAELVR010000004.1"/>
</dbReference>
<dbReference type="GO" id="GO:0016020">
    <property type="term" value="C:membrane"/>
    <property type="evidence" value="ECO:0007669"/>
    <property type="project" value="InterPro"/>
</dbReference>
<feature type="transmembrane region" description="Helical" evidence="1">
    <location>
        <begin position="188"/>
        <end position="207"/>
    </location>
</feature>
<keyword evidence="1" id="KW-1133">Transmembrane helix</keyword>
<feature type="transmembrane region" description="Helical" evidence="1">
    <location>
        <begin position="158"/>
        <end position="176"/>
    </location>
</feature>
<feature type="transmembrane region" description="Helical" evidence="1">
    <location>
        <begin position="266"/>
        <end position="284"/>
    </location>
</feature>
<dbReference type="InterPro" id="IPR037185">
    <property type="entry name" value="EmrE-like"/>
</dbReference>
<feature type="transmembrane region" description="Helical" evidence="1">
    <location>
        <begin position="290"/>
        <end position="308"/>
    </location>
</feature>
<reference evidence="3" key="1">
    <citation type="submission" date="2020-12" db="EMBL/GenBank/DDBJ databases">
        <title>Sedimentitalea sp. nov., isolated from sand in Incheon.</title>
        <authorList>
            <person name="Kim W."/>
        </authorList>
    </citation>
    <scope>NUCLEOTIDE SEQUENCE</scope>
    <source>
        <strain evidence="3">CAU 1593</strain>
    </source>
</reference>
<organism evidence="3 4">
    <name type="scientific">Sedimentitalea arenosa</name>
    <dbReference type="NCBI Taxonomy" id="2798803"/>
    <lineage>
        <taxon>Bacteria</taxon>
        <taxon>Pseudomonadati</taxon>
        <taxon>Pseudomonadota</taxon>
        <taxon>Alphaproteobacteria</taxon>
        <taxon>Rhodobacterales</taxon>
        <taxon>Paracoccaceae</taxon>
        <taxon>Sedimentitalea</taxon>
    </lineage>
</organism>
<keyword evidence="4" id="KW-1185">Reference proteome</keyword>
<dbReference type="PANTHER" id="PTHR22911">
    <property type="entry name" value="ACYL-MALONYL CONDENSING ENZYME-RELATED"/>
    <property type="match status" value="1"/>
</dbReference>
<protein>
    <submittedName>
        <fullName evidence="3">DMT family transporter</fullName>
    </submittedName>
</protein>
<feature type="transmembrane region" description="Helical" evidence="1">
    <location>
        <begin position="12"/>
        <end position="30"/>
    </location>
</feature>
<feature type="transmembrane region" description="Helical" evidence="1">
    <location>
        <begin position="76"/>
        <end position="96"/>
    </location>
</feature>
<evidence type="ECO:0000256" key="1">
    <source>
        <dbReference type="SAM" id="Phobius"/>
    </source>
</evidence>
<dbReference type="InterPro" id="IPR000620">
    <property type="entry name" value="EamA_dom"/>
</dbReference>
<proteinExistence type="predicted"/>
<dbReference type="EMBL" id="JAELVR010000004">
    <property type="protein sequence ID" value="MBJ6371235.1"/>
    <property type="molecule type" value="Genomic_DNA"/>
</dbReference>
<feature type="transmembrane region" description="Helical" evidence="1">
    <location>
        <begin position="127"/>
        <end position="146"/>
    </location>
</feature>
<sequence length="326" mass="35287">MTAPSLDRSTAGILFVLAGMVAISINDMLIKQLSGGYPLHQIVFTRSAIGLIFSLALVQMEGGWSILKTRQPGAHILRCLLVIVSNMAFFVALAVIPLADATALFFAAPLFITLLSIPILGEKVGPLRIGAVLVGFAGVLIMQRPWAAAESLDANRLVLLLPVFAALTYAIMQLMTRKLGATSKASALSVYIQAMFILVSLGFWLVAGDGRFAEGTDSPSIEFLLRAWIRPAPEDWPMLIGLGLNSAVIGYCLAQAYRLTDAATVAPFEYALLPMAVVWGWLIWSELPDPAVWLGMILIVGSGLFVFLREKQKARRVARAAIKARY</sequence>
<name>A0A8J7LVL3_9RHOB</name>
<feature type="transmembrane region" description="Helical" evidence="1">
    <location>
        <begin position="42"/>
        <end position="64"/>
    </location>
</feature>
<evidence type="ECO:0000259" key="2">
    <source>
        <dbReference type="Pfam" id="PF00892"/>
    </source>
</evidence>
<dbReference type="PANTHER" id="PTHR22911:SF103">
    <property type="entry name" value="BLR2811 PROTEIN"/>
    <property type="match status" value="1"/>
</dbReference>
<evidence type="ECO:0000313" key="4">
    <source>
        <dbReference type="Proteomes" id="UP000619079"/>
    </source>
</evidence>